<accession>G7JEP3</accession>
<dbReference type="InterPro" id="IPR050232">
    <property type="entry name" value="FBL13/AtMIF1-like"/>
</dbReference>
<reference evidence="2 4" key="1">
    <citation type="journal article" date="2011" name="Nature">
        <title>The Medicago genome provides insight into the evolution of rhizobial symbioses.</title>
        <authorList>
            <person name="Young N.D."/>
            <person name="Debelle F."/>
            <person name="Oldroyd G.E."/>
            <person name="Geurts R."/>
            <person name="Cannon S.B."/>
            <person name="Udvardi M.K."/>
            <person name="Benedito V.A."/>
            <person name="Mayer K.F."/>
            <person name="Gouzy J."/>
            <person name="Schoof H."/>
            <person name="Van de Peer Y."/>
            <person name="Proost S."/>
            <person name="Cook D.R."/>
            <person name="Meyers B.C."/>
            <person name="Spannagl M."/>
            <person name="Cheung F."/>
            <person name="De Mita S."/>
            <person name="Krishnakumar V."/>
            <person name="Gundlach H."/>
            <person name="Zhou S."/>
            <person name="Mudge J."/>
            <person name="Bharti A.K."/>
            <person name="Murray J.D."/>
            <person name="Naoumkina M.A."/>
            <person name="Rosen B."/>
            <person name="Silverstein K.A."/>
            <person name="Tang H."/>
            <person name="Rombauts S."/>
            <person name="Zhao P.X."/>
            <person name="Zhou P."/>
            <person name="Barbe V."/>
            <person name="Bardou P."/>
            <person name="Bechner M."/>
            <person name="Bellec A."/>
            <person name="Berger A."/>
            <person name="Berges H."/>
            <person name="Bidwell S."/>
            <person name="Bisseling T."/>
            <person name="Choisne N."/>
            <person name="Couloux A."/>
            <person name="Denny R."/>
            <person name="Deshpande S."/>
            <person name="Dai X."/>
            <person name="Doyle J.J."/>
            <person name="Dudez A.M."/>
            <person name="Farmer A.D."/>
            <person name="Fouteau S."/>
            <person name="Franken C."/>
            <person name="Gibelin C."/>
            <person name="Gish J."/>
            <person name="Goldstein S."/>
            <person name="Gonzalez A.J."/>
            <person name="Green P.J."/>
            <person name="Hallab A."/>
            <person name="Hartog M."/>
            <person name="Hua A."/>
            <person name="Humphray S.J."/>
            <person name="Jeong D.H."/>
            <person name="Jing Y."/>
            <person name="Jocker A."/>
            <person name="Kenton S.M."/>
            <person name="Kim D.J."/>
            <person name="Klee K."/>
            <person name="Lai H."/>
            <person name="Lang C."/>
            <person name="Lin S."/>
            <person name="Macmil S.L."/>
            <person name="Magdelenat G."/>
            <person name="Matthews L."/>
            <person name="McCorrison J."/>
            <person name="Monaghan E.L."/>
            <person name="Mun J.H."/>
            <person name="Najar F.Z."/>
            <person name="Nicholson C."/>
            <person name="Noirot C."/>
            <person name="O'Bleness M."/>
            <person name="Paule C.R."/>
            <person name="Poulain J."/>
            <person name="Prion F."/>
            <person name="Qin B."/>
            <person name="Qu C."/>
            <person name="Retzel E.F."/>
            <person name="Riddle C."/>
            <person name="Sallet E."/>
            <person name="Samain S."/>
            <person name="Samson N."/>
            <person name="Sanders I."/>
            <person name="Saurat O."/>
            <person name="Scarpelli C."/>
            <person name="Schiex T."/>
            <person name="Segurens B."/>
            <person name="Severin A.J."/>
            <person name="Sherrier D.J."/>
            <person name="Shi R."/>
            <person name="Sims S."/>
            <person name="Singer S.R."/>
            <person name="Sinharoy S."/>
            <person name="Sterck L."/>
            <person name="Viollet A."/>
            <person name="Wang B.B."/>
            <person name="Wang K."/>
            <person name="Wang M."/>
            <person name="Wang X."/>
            <person name="Warfsmann J."/>
            <person name="Weissenbach J."/>
            <person name="White D.D."/>
            <person name="White J.D."/>
            <person name="Wiley G.B."/>
            <person name="Wincker P."/>
            <person name="Xing Y."/>
            <person name="Yang L."/>
            <person name="Yao Z."/>
            <person name="Ying F."/>
            <person name="Zhai J."/>
            <person name="Zhou L."/>
            <person name="Zuber A."/>
            <person name="Denarie J."/>
            <person name="Dixon R.A."/>
            <person name="May G.D."/>
            <person name="Schwartz D.C."/>
            <person name="Rogers J."/>
            <person name="Quetier F."/>
            <person name="Town C.D."/>
            <person name="Roe B.A."/>
        </authorList>
    </citation>
    <scope>NUCLEOTIDE SEQUENCE [LARGE SCALE GENOMIC DNA]</scope>
    <source>
        <strain evidence="2">A17</strain>
        <strain evidence="3 4">cv. Jemalong A17</strain>
    </source>
</reference>
<evidence type="ECO:0000313" key="4">
    <source>
        <dbReference type="Proteomes" id="UP000002051"/>
    </source>
</evidence>
<dbReference type="InterPro" id="IPR006566">
    <property type="entry name" value="FBD"/>
</dbReference>
<dbReference type="SUPFAM" id="SSF52047">
    <property type="entry name" value="RNI-like"/>
    <property type="match status" value="1"/>
</dbReference>
<dbReference type="PANTHER" id="PTHR31900">
    <property type="entry name" value="F-BOX/RNI SUPERFAMILY PROTEIN-RELATED"/>
    <property type="match status" value="1"/>
</dbReference>
<dbReference type="OMA" id="CRRYATR"/>
<reference evidence="2 4" key="2">
    <citation type="journal article" date="2014" name="BMC Genomics">
        <title>An improved genome release (version Mt4.0) for the model legume Medicago truncatula.</title>
        <authorList>
            <person name="Tang H."/>
            <person name="Krishnakumar V."/>
            <person name="Bidwell S."/>
            <person name="Rosen B."/>
            <person name="Chan A."/>
            <person name="Zhou S."/>
            <person name="Gentzbittel L."/>
            <person name="Childs K.L."/>
            <person name="Yandell M."/>
            <person name="Gundlach H."/>
            <person name="Mayer K.F."/>
            <person name="Schwartz D.C."/>
            <person name="Town C.D."/>
        </authorList>
    </citation>
    <scope>GENOME REANNOTATION</scope>
    <source>
        <strain evidence="3 4">cv. Jemalong A17</strain>
    </source>
</reference>
<dbReference type="AlphaFoldDB" id="G7JEP3"/>
<evidence type="ECO:0000259" key="1">
    <source>
        <dbReference type="SMART" id="SM00579"/>
    </source>
</evidence>
<dbReference type="EnsemblPlants" id="AES87345">
    <property type="protein sequence ID" value="AES87345"/>
    <property type="gene ID" value="MTR_4g024710"/>
</dbReference>
<dbReference type="PaxDb" id="3880-AES87345"/>
<dbReference type="PANTHER" id="PTHR31900:SF32">
    <property type="entry name" value="F-BOX_RNI_FBD-LIKE DOMAIN PROTEIN"/>
    <property type="match status" value="1"/>
</dbReference>
<keyword evidence="4" id="KW-1185">Reference proteome</keyword>
<dbReference type="Pfam" id="PF08387">
    <property type="entry name" value="FBD"/>
    <property type="match status" value="1"/>
</dbReference>
<reference evidence="3" key="3">
    <citation type="submission" date="2015-04" db="UniProtKB">
        <authorList>
            <consortium name="EnsemblPlants"/>
        </authorList>
    </citation>
    <scope>IDENTIFICATION</scope>
    <source>
        <strain evidence="3">cv. Jemalong A17</strain>
    </source>
</reference>
<dbReference type="SMART" id="SM00579">
    <property type="entry name" value="FBD"/>
    <property type="match status" value="1"/>
</dbReference>
<dbReference type="EMBL" id="CM001220">
    <property type="protein sequence ID" value="AES87345.1"/>
    <property type="molecule type" value="Genomic_DNA"/>
</dbReference>
<protein>
    <submittedName>
        <fullName evidence="2">F-box/RNI/FBD-like domain protein</fullName>
    </submittedName>
</protein>
<sequence>MVNLENFYYNQTVVEVATTLCYTTAIAAQAAAISSRTATTITVAVCRRYATRGRAIASIRSEIHLNIQSSTTISLPSLKILLIDIFGYVQIPMVNALLCGCPNIEALDLKFLTNSLDNVFLPPTLKRLKIEIESDEVGPLLEINAPDLEYINIYQYRFSDVLNMKNLHNVVEASLYFVPLSYDFVDPLLKLLNNLSRTKHLVLRVSTTKWLLGEPRDLLFQDFCYLLHLDIILPWFDSNSLLSLLHKCPILQVLKIQNYKEQSPILGWAPQPSAPNCLVSYLTFIQFKKFQGFSDEITFIEHVLQKGLVLKTVIIADISLDQGKKYDILKRLSNVPRASEMCRLTFD</sequence>
<dbReference type="Gene3D" id="3.80.10.10">
    <property type="entry name" value="Ribonuclease Inhibitor"/>
    <property type="match status" value="1"/>
</dbReference>
<organism evidence="2 4">
    <name type="scientific">Medicago truncatula</name>
    <name type="common">Barrel medic</name>
    <name type="synonym">Medicago tribuloides</name>
    <dbReference type="NCBI Taxonomy" id="3880"/>
    <lineage>
        <taxon>Eukaryota</taxon>
        <taxon>Viridiplantae</taxon>
        <taxon>Streptophyta</taxon>
        <taxon>Embryophyta</taxon>
        <taxon>Tracheophyta</taxon>
        <taxon>Spermatophyta</taxon>
        <taxon>Magnoliopsida</taxon>
        <taxon>eudicotyledons</taxon>
        <taxon>Gunneridae</taxon>
        <taxon>Pentapetalae</taxon>
        <taxon>rosids</taxon>
        <taxon>fabids</taxon>
        <taxon>Fabales</taxon>
        <taxon>Fabaceae</taxon>
        <taxon>Papilionoideae</taxon>
        <taxon>50 kb inversion clade</taxon>
        <taxon>NPAAA clade</taxon>
        <taxon>Hologalegina</taxon>
        <taxon>IRL clade</taxon>
        <taxon>Trifolieae</taxon>
        <taxon>Medicago</taxon>
    </lineage>
</organism>
<evidence type="ECO:0000313" key="2">
    <source>
        <dbReference type="EMBL" id="AES87345.1"/>
    </source>
</evidence>
<proteinExistence type="predicted"/>
<gene>
    <name evidence="2" type="ordered locus">MTR_4g024710</name>
</gene>
<dbReference type="HOGENOM" id="CLU_079203_0_0_1"/>
<evidence type="ECO:0000313" key="3">
    <source>
        <dbReference type="EnsemblPlants" id="AES87345"/>
    </source>
</evidence>
<dbReference type="Proteomes" id="UP000002051">
    <property type="component" value="Chromosome 4"/>
</dbReference>
<dbReference type="InterPro" id="IPR032675">
    <property type="entry name" value="LRR_dom_sf"/>
</dbReference>
<feature type="domain" description="FBD" evidence="1">
    <location>
        <begin position="276"/>
        <end position="347"/>
    </location>
</feature>
<name>G7JEP3_MEDTR</name>